<dbReference type="NCBIfam" id="TIGR00014">
    <property type="entry name" value="arsC"/>
    <property type="match status" value="1"/>
</dbReference>
<reference evidence="4 5" key="1">
    <citation type="submission" date="2019-06" db="EMBL/GenBank/DDBJ databases">
        <title>Echinicola alkalisoli sp. nov. isolated from saline soil.</title>
        <authorList>
            <person name="Sun J.-Q."/>
            <person name="Xu L."/>
        </authorList>
    </citation>
    <scope>NUCLEOTIDE SEQUENCE [LARGE SCALE GENOMIC DNA]</scope>
    <source>
        <strain evidence="4 5">LN3S3</strain>
    </source>
</reference>
<proteinExistence type="inferred from homology"/>
<keyword evidence="2 4" id="KW-0560">Oxidoreductase</keyword>
<keyword evidence="5" id="KW-1185">Reference proteome</keyword>
<dbReference type="SUPFAM" id="SSF52833">
    <property type="entry name" value="Thioredoxin-like"/>
    <property type="match status" value="1"/>
</dbReference>
<evidence type="ECO:0000313" key="4">
    <source>
        <dbReference type="EMBL" id="QDH79743.1"/>
    </source>
</evidence>
<dbReference type="GO" id="GO:0008794">
    <property type="term" value="F:arsenate reductase (glutaredoxin) activity"/>
    <property type="evidence" value="ECO:0007669"/>
    <property type="project" value="UniProtKB-EC"/>
</dbReference>
<evidence type="ECO:0000256" key="1">
    <source>
        <dbReference type="ARBA" id="ARBA00007198"/>
    </source>
</evidence>
<dbReference type="InterPro" id="IPR036249">
    <property type="entry name" value="Thioredoxin-like_sf"/>
</dbReference>
<dbReference type="Gene3D" id="3.40.30.10">
    <property type="entry name" value="Glutaredoxin"/>
    <property type="match status" value="1"/>
</dbReference>
<dbReference type="PANTHER" id="PTHR30041:SF4">
    <property type="entry name" value="ARSENATE REDUCTASE"/>
    <property type="match status" value="1"/>
</dbReference>
<dbReference type="InterPro" id="IPR006660">
    <property type="entry name" value="Arsenate_reductase-like"/>
</dbReference>
<comment type="similarity">
    <text evidence="1 3">Belongs to the ArsC family.</text>
</comment>
<dbReference type="PANTHER" id="PTHR30041">
    <property type="entry name" value="ARSENATE REDUCTASE"/>
    <property type="match status" value="1"/>
</dbReference>
<dbReference type="Pfam" id="PF03960">
    <property type="entry name" value="ArsC"/>
    <property type="match status" value="1"/>
</dbReference>
<dbReference type="EC" id="1.20.4.1" evidence="4"/>
<organism evidence="4 5">
    <name type="scientific">Echinicola soli</name>
    <dbReference type="NCBI Taxonomy" id="2591634"/>
    <lineage>
        <taxon>Bacteria</taxon>
        <taxon>Pseudomonadati</taxon>
        <taxon>Bacteroidota</taxon>
        <taxon>Cytophagia</taxon>
        <taxon>Cytophagales</taxon>
        <taxon>Cyclobacteriaceae</taxon>
        <taxon>Echinicola</taxon>
    </lineage>
</organism>
<name>A0A514CIT7_9BACT</name>
<dbReference type="InterPro" id="IPR006659">
    <property type="entry name" value="Arsenate_reductase"/>
</dbReference>
<dbReference type="OrthoDB" id="9808142at2"/>
<evidence type="ECO:0000256" key="3">
    <source>
        <dbReference type="PROSITE-ProRule" id="PRU01282"/>
    </source>
</evidence>
<dbReference type="CDD" id="cd03034">
    <property type="entry name" value="ArsC_ArsC"/>
    <property type="match status" value="1"/>
</dbReference>
<evidence type="ECO:0000313" key="5">
    <source>
        <dbReference type="Proteomes" id="UP000316614"/>
    </source>
</evidence>
<evidence type="ECO:0000256" key="2">
    <source>
        <dbReference type="ARBA" id="ARBA00023002"/>
    </source>
</evidence>
<sequence length="117" mass="13421">MNKITIFHNPRCGKSRETLKLIQEKVSDDDIEVVKYLEDVPSEEELKNILTMLGVKAGELVRKNEKIWKDNFKGKDFSEDGLIKVMVENPKLIERPIVIKDGKAVIGRPPEQVYSIL</sequence>
<protein>
    <submittedName>
        <fullName evidence="4">Arsenate reductase (Glutaredoxin)</fullName>
        <ecNumber evidence="4">1.20.4.1</ecNumber>
    </submittedName>
</protein>
<gene>
    <name evidence="4" type="primary">arsC</name>
    <name evidence="4" type="ORF">FKX85_12140</name>
</gene>
<dbReference type="Proteomes" id="UP000316614">
    <property type="component" value="Chromosome"/>
</dbReference>
<dbReference type="AlphaFoldDB" id="A0A514CIT7"/>
<accession>A0A514CIT7</accession>
<dbReference type="RefSeq" id="WP_141614984.1">
    <property type="nucleotide sequence ID" value="NZ_CP041253.1"/>
</dbReference>
<dbReference type="KEGG" id="echi:FKX85_12140"/>
<dbReference type="EMBL" id="CP041253">
    <property type="protein sequence ID" value="QDH79743.1"/>
    <property type="molecule type" value="Genomic_DNA"/>
</dbReference>
<dbReference type="PROSITE" id="PS51353">
    <property type="entry name" value="ARSC"/>
    <property type="match status" value="1"/>
</dbReference>